<proteinExistence type="predicted"/>
<dbReference type="Proteomes" id="UP000345637">
    <property type="component" value="Unassembled WGS sequence"/>
</dbReference>
<protein>
    <submittedName>
        <fullName evidence="1">Uncharacterized protein</fullName>
    </submittedName>
</protein>
<gene>
    <name evidence="1" type="ORF">NCTC12998_03864</name>
</gene>
<organism evidence="1 2">
    <name type="scientific">Raoultella planticola</name>
    <name type="common">Klebsiella planticola</name>
    <dbReference type="NCBI Taxonomy" id="575"/>
    <lineage>
        <taxon>Bacteria</taxon>
        <taxon>Pseudomonadati</taxon>
        <taxon>Pseudomonadota</taxon>
        <taxon>Gammaproteobacteria</taxon>
        <taxon>Enterobacterales</taxon>
        <taxon>Enterobacteriaceae</taxon>
        <taxon>Klebsiella/Raoultella group</taxon>
        <taxon>Raoultella</taxon>
    </lineage>
</organism>
<accession>A0A485BCQ9</accession>
<evidence type="ECO:0000313" key="1">
    <source>
        <dbReference type="EMBL" id="VFS70591.1"/>
    </source>
</evidence>
<reference evidence="1 2" key="1">
    <citation type="submission" date="2019-03" db="EMBL/GenBank/DDBJ databases">
        <authorList>
            <consortium name="Pathogen Informatics"/>
        </authorList>
    </citation>
    <scope>NUCLEOTIDE SEQUENCE [LARGE SCALE GENOMIC DNA]</scope>
    <source>
        <strain evidence="1 2">NCTC12998</strain>
    </source>
</reference>
<name>A0A485BCQ9_RAOPL</name>
<evidence type="ECO:0000313" key="2">
    <source>
        <dbReference type="Proteomes" id="UP000345637"/>
    </source>
</evidence>
<dbReference type="EMBL" id="CAADJE010000024">
    <property type="protein sequence ID" value="VFS70591.1"/>
    <property type="molecule type" value="Genomic_DNA"/>
</dbReference>
<sequence length="91" mass="10383">MVYTRLIVTLPGIYDKTMNERCRKDEKRKGVVRVKVVQEFPLEAAPAVLCQGDKMVLNGAPVSIMPTSQGQQNQWVSTSIRRLSWRQYSIS</sequence>
<dbReference type="AlphaFoldDB" id="A0A485BCQ9"/>